<protein>
    <recommendedName>
        <fullName evidence="3">Transposase</fullName>
    </recommendedName>
</protein>
<sequence>MNISELTGMRPLLEAGKRLRRIAVRLSRAKTRDDAAAWLAACNQWEQDFAGFLDEQSRYGDGSMEDTHRRLVKARRMIRKRIREQHLFTFLDDELTKEGPVPATNNQIESWNARLRDMMRHHRGLRLIRRIKAICWWCHQHSQHPQPAAWLAANAITDQHIEELYRKAWESSPQGAYETYGIPNRYGTGINWNEFHTTTRYPDGTD</sequence>
<dbReference type="AlphaFoldDB" id="A0A5N6S6P2"/>
<keyword evidence="2" id="KW-1185">Reference proteome</keyword>
<gene>
    <name evidence="1" type="ORF">DDE84_03015</name>
</gene>
<comment type="caution">
    <text evidence="1">The sequence shown here is derived from an EMBL/GenBank/DDBJ whole genome shotgun (WGS) entry which is preliminary data.</text>
</comment>
<evidence type="ECO:0000313" key="1">
    <source>
        <dbReference type="EMBL" id="KAE8129072.1"/>
    </source>
</evidence>
<name>A0A5N6S6P2_9BIFI</name>
<accession>A0A5N6S6P2</accession>
<evidence type="ECO:0008006" key="3">
    <source>
        <dbReference type="Google" id="ProtNLM"/>
    </source>
</evidence>
<dbReference type="EMBL" id="QDAG01000003">
    <property type="protein sequence ID" value="KAE8129072.1"/>
    <property type="molecule type" value="Genomic_DNA"/>
</dbReference>
<proteinExistence type="predicted"/>
<dbReference type="Proteomes" id="UP000325415">
    <property type="component" value="Unassembled WGS sequence"/>
</dbReference>
<dbReference type="OrthoDB" id="9793302at2"/>
<evidence type="ECO:0000313" key="2">
    <source>
        <dbReference type="Proteomes" id="UP000325415"/>
    </source>
</evidence>
<organism evidence="1 2">
    <name type="scientific">Bifidobacterium tibiigranuli</name>
    <dbReference type="NCBI Taxonomy" id="2172043"/>
    <lineage>
        <taxon>Bacteria</taxon>
        <taxon>Bacillati</taxon>
        <taxon>Actinomycetota</taxon>
        <taxon>Actinomycetes</taxon>
        <taxon>Bifidobacteriales</taxon>
        <taxon>Bifidobacteriaceae</taxon>
        <taxon>Bifidobacterium</taxon>
    </lineage>
</organism>
<reference evidence="1 2" key="1">
    <citation type="submission" date="2018-04" db="EMBL/GenBank/DDBJ databases">
        <authorList>
            <person name="Eckel V.P."/>
            <person name="Vogel R.F."/>
        </authorList>
    </citation>
    <scope>NUCLEOTIDE SEQUENCE [LARGE SCALE GENOMIC DNA]</scope>
    <source>
        <strain evidence="2">TMW 2.1764</strain>
    </source>
</reference>